<proteinExistence type="predicted"/>
<dbReference type="Proteomes" id="UP000658656">
    <property type="component" value="Unassembled WGS sequence"/>
</dbReference>
<reference evidence="1" key="2">
    <citation type="submission" date="2020-09" db="EMBL/GenBank/DDBJ databases">
        <authorList>
            <person name="Sun Q."/>
            <person name="Zhou Y."/>
        </authorList>
    </citation>
    <scope>NUCLEOTIDE SEQUENCE</scope>
    <source>
        <strain evidence="1">CGMCC 4.7679</strain>
    </source>
</reference>
<sequence length="46" mass="4898">MSEDAPDTWSAAVTATAEHIRSVVSVLRELDLDATTPVFPPEDADA</sequence>
<dbReference type="EMBL" id="BNAV01000001">
    <property type="protein sequence ID" value="GHF40261.1"/>
    <property type="molecule type" value="Genomic_DNA"/>
</dbReference>
<gene>
    <name evidence="1" type="ORF">GCM10017566_12050</name>
</gene>
<accession>A0A8H9M3N8</accession>
<name>A0A8H9M3N8_9PSEU</name>
<evidence type="ECO:0000313" key="2">
    <source>
        <dbReference type="Proteomes" id="UP000658656"/>
    </source>
</evidence>
<dbReference type="RefSeq" id="WP_183176796.1">
    <property type="nucleotide sequence ID" value="NZ_BNAV01000001.1"/>
</dbReference>
<protein>
    <submittedName>
        <fullName evidence="1">Uncharacterized protein</fullName>
    </submittedName>
</protein>
<keyword evidence="2" id="KW-1185">Reference proteome</keyword>
<organism evidence="1 2">
    <name type="scientific">Amycolatopsis bartoniae</name>
    <dbReference type="NCBI Taxonomy" id="941986"/>
    <lineage>
        <taxon>Bacteria</taxon>
        <taxon>Bacillati</taxon>
        <taxon>Actinomycetota</taxon>
        <taxon>Actinomycetes</taxon>
        <taxon>Pseudonocardiales</taxon>
        <taxon>Pseudonocardiaceae</taxon>
        <taxon>Amycolatopsis</taxon>
    </lineage>
</organism>
<comment type="caution">
    <text evidence="1">The sequence shown here is derived from an EMBL/GenBank/DDBJ whole genome shotgun (WGS) entry which is preliminary data.</text>
</comment>
<evidence type="ECO:0000313" key="1">
    <source>
        <dbReference type="EMBL" id="GHF40261.1"/>
    </source>
</evidence>
<dbReference type="AlphaFoldDB" id="A0A8H9M3N8"/>
<reference evidence="1" key="1">
    <citation type="journal article" date="2014" name="Int. J. Syst. Evol. Microbiol.">
        <title>Complete genome sequence of Corynebacterium casei LMG S-19264T (=DSM 44701T), isolated from a smear-ripened cheese.</title>
        <authorList>
            <consortium name="US DOE Joint Genome Institute (JGI-PGF)"/>
            <person name="Walter F."/>
            <person name="Albersmeier A."/>
            <person name="Kalinowski J."/>
            <person name="Ruckert C."/>
        </authorList>
    </citation>
    <scope>NUCLEOTIDE SEQUENCE</scope>
    <source>
        <strain evidence="1">CGMCC 4.7679</strain>
    </source>
</reference>